<feature type="transmembrane region" description="Helical" evidence="1">
    <location>
        <begin position="38"/>
        <end position="58"/>
    </location>
</feature>
<keyword evidence="1" id="KW-0812">Transmembrane</keyword>
<dbReference type="Proteomes" id="UP000230876">
    <property type="component" value="Segment"/>
</dbReference>
<gene>
    <name evidence="2" type="ORF">vB_PsyM_KIL2_0005</name>
</gene>
<evidence type="ECO:0000313" key="3">
    <source>
        <dbReference type="Proteomes" id="UP000230876"/>
    </source>
</evidence>
<name>A0A142IDW1_9CAUD</name>
<evidence type="ECO:0000313" key="2">
    <source>
        <dbReference type="EMBL" id="AMR57416.1"/>
    </source>
</evidence>
<protein>
    <submittedName>
        <fullName evidence="2">Uncharacterized protein</fullName>
    </submittedName>
</protein>
<accession>A0A142IDW1</accession>
<sequence>MKILFEASVSVLKEFLAGVITCLAVILAVGLLVSSLLYSAWLFFSLFFLIIFGVAVAVKMEEIKQWRK</sequence>
<feature type="transmembrane region" description="Helical" evidence="1">
    <location>
        <begin position="12"/>
        <end position="32"/>
    </location>
</feature>
<keyword evidence="1" id="KW-1133">Transmembrane helix</keyword>
<evidence type="ECO:0000256" key="1">
    <source>
        <dbReference type="SAM" id="Phobius"/>
    </source>
</evidence>
<proteinExistence type="predicted"/>
<dbReference type="EMBL" id="KU130127">
    <property type="protein sequence ID" value="AMR57416.1"/>
    <property type="molecule type" value="Genomic_DNA"/>
</dbReference>
<reference evidence="2 3" key="1">
    <citation type="journal article" date="2016" name="Front. Microbiol.">
        <title>Characterization of Novel Bacteriophages for Biocontrol of Bacterial Blight in Leek Caused by Pseudomonas syringae pv. porri.</title>
        <authorList>
            <person name="Rombouts S."/>
            <person name="Lavigne R."/>
        </authorList>
    </citation>
    <scope>NUCLEOTIDE SEQUENCE [LARGE SCALE GENOMIC DNA]</scope>
</reference>
<keyword evidence="1" id="KW-0472">Membrane</keyword>
<organism evidence="2 3">
    <name type="scientific">Pseudomonas phage vB_PsyM_KIL2</name>
    <dbReference type="NCBI Taxonomy" id="1777066"/>
    <lineage>
        <taxon>Viruses</taxon>
        <taxon>Duplodnaviria</taxon>
        <taxon>Heunggongvirae</taxon>
        <taxon>Uroviricota</taxon>
        <taxon>Caudoviricetes</taxon>
        <taxon>Vandenendeviridae</taxon>
        <taxon>Gorskivirinae</taxon>
        <taxon>Flaumdravirus</taxon>
        <taxon>Flaumdravirus KIL4</taxon>
    </lineage>
</organism>